<keyword evidence="2" id="KW-0677">Repeat</keyword>
<dbReference type="InterPro" id="IPR019734">
    <property type="entry name" value="TPR_rpt"/>
</dbReference>
<feature type="region of interest" description="Disordered" evidence="8">
    <location>
        <begin position="44"/>
        <end position="105"/>
    </location>
</feature>
<organism evidence="10 11">
    <name type="scientific">Bondarzewia mesenterica</name>
    <dbReference type="NCBI Taxonomy" id="1095465"/>
    <lineage>
        <taxon>Eukaryota</taxon>
        <taxon>Fungi</taxon>
        <taxon>Dikarya</taxon>
        <taxon>Basidiomycota</taxon>
        <taxon>Agaricomycotina</taxon>
        <taxon>Agaricomycetes</taxon>
        <taxon>Russulales</taxon>
        <taxon>Bondarzewiaceae</taxon>
        <taxon>Bondarzewia</taxon>
    </lineage>
</organism>
<dbReference type="Proteomes" id="UP000310158">
    <property type="component" value="Unassembled WGS sequence"/>
</dbReference>
<reference evidence="10 11" key="1">
    <citation type="submission" date="2019-02" db="EMBL/GenBank/DDBJ databases">
        <title>Genome sequencing of the rare red list fungi Bondarzewia mesenterica.</title>
        <authorList>
            <person name="Buettner E."/>
            <person name="Kellner H."/>
        </authorList>
    </citation>
    <scope>NUCLEOTIDE SEQUENCE [LARGE SCALE GENOMIC DNA]</scope>
    <source>
        <strain evidence="10 11">DSM 108281</strain>
    </source>
</reference>
<keyword evidence="1" id="KW-0132">Cell division</keyword>
<evidence type="ECO:0000313" key="11">
    <source>
        <dbReference type="Proteomes" id="UP000310158"/>
    </source>
</evidence>
<evidence type="ECO:0000313" key="10">
    <source>
        <dbReference type="EMBL" id="THH20397.1"/>
    </source>
</evidence>
<dbReference type="SMART" id="SM00028">
    <property type="entry name" value="TPR"/>
    <property type="match status" value="7"/>
</dbReference>
<dbReference type="Pfam" id="PF13181">
    <property type="entry name" value="TPR_8"/>
    <property type="match status" value="2"/>
</dbReference>
<dbReference type="InterPro" id="IPR011990">
    <property type="entry name" value="TPR-like_helical_dom_sf"/>
</dbReference>
<dbReference type="Pfam" id="PF13432">
    <property type="entry name" value="TPR_16"/>
    <property type="match status" value="1"/>
</dbReference>
<dbReference type="SUPFAM" id="SSF48452">
    <property type="entry name" value="TPR-like"/>
    <property type="match status" value="1"/>
</dbReference>
<dbReference type="PANTHER" id="PTHR12558">
    <property type="entry name" value="CELL DIVISION CYCLE 16,23,27"/>
    <property type="match status" value="1"/>
</dbReference>
<gene>
    <name evidence="10" type="ORF">EW146_g945</name>
</gene>
<evidence type="ECO:0000256" key="2">
    <source>
        <dbReference type="ARBA" id="ARBA00022737"/>
    </source>
</evidence>
<keyword evidence="5 7" id="KW-0802">TPR repeat</keyword>
<sequence>MATVVTIADGEMVEHLRKAIKDCADRGLNHASKWAAELLASVQPSKRHHLRNPDTFSTSTPARPHSPHVVSFIDPSPDSVDLPSSSTSMAPPPAPSRHPHAPLGSDVDDVELRIREMDIESTEEATLAVGKACFDAREFFRAAKILESCSSARGQFLMIYNRFLASEKAALRDWNKLDGTRHQPAGPVNTALLELYNVATNLDNKLDPWMTFMRGLLLSRLSRREEAIECLLLSLQRYSWNWSAWMQLSNLIQDPEELSALLPLVPLPPTHPLVQLFQIKTMNTLGQSSENELGLCERLLGNEYFPRSQWIMSLRACVLYHLHDFGQAEIQFQKILAMDPYRIDDIDIYSNILYVTENRLKLAELAHDFLLLDKDRPEVCCLVGNHYSLRSEHEKAVKYFRRATQLDRTYLSAWTLMGHEYVEMKNSHAAIEAYRRAVDVNRKDYRAWYGLGQAYELLNMHQYALHYYQHATSLRPYDVRLWQAQGACYEEMGRLREAVECFKRALLGADVNETYINLRLAKLHEDMDQCAEAAAYHCRVIDVCRATLKPVADYAKSLVFVARYHFEKGGGDLQLAREYLEKVSASNSEEADRASDLLKKVKTAIEAAKTQEQNDVERDEQATKRAMPVDAAPT</sequence>
<feature type="repeat" description="TPR" evidence="7">
    <location>
        <begin position="411"/>
        <end position="444"/>
    </location>
</feature>
<evidence type="ECO:0000256" key="7">
    <source>
        <dbReference type="PROSITE-ProRule" id="PRU00339"/>
    </source>
</evidence>
<feature type="repeat" description="TPR" evidence="7">
    <location>
        <begin position="445"/>
        <end position="478"/>
    </location>
</feature>
<name>A0A4S4M6R4_9AGAM</name>
<dbReference type="PANTHER" id="PTHR12558:SF10">
    <property type="entry name" value="CELL DIVISION CYCLE PROTEIN 23 HOMOLOG"/>
    <property type="match status" value="1"/>
</dbReference>
<accession>A0A4S4M6R4</accession>
<dbReference type="PROSITE" id="PS50005">
    <property type="entry name" value="TPR"/>
    <property type="match status" value="4"/>
</dbReference>
<dbReference type="Pfam" id="PF04049">
    <property type="entry name" value="ANAPC8"/>
    <property type="match status" value="1"/>
</dbReference>
<evidence type="ECO:0000256" key="4">
    <source>
        <dbReference type="ARBA" id="ARBA00022786"/>
    </source>
</evidence>
<comment type="caution">
    <text evidence="10">The sequence shown here is derived from an EMBL/GenBank/DDBJ whole genome shotgun (WGS) entry which is preliminary data.</text>
</comment>
<dbReference type="AlphaFoldDB" id="A0A4S4M6R4"/>
<evidence type="ECO:0000256" key="3">
    <source>
        <dbReference type="ARBA" id="ARBA00022776"/>
    </source>
</evidence>
<dbReference type="GO" id="GO:0031145">
    <property type="term" value="P:anaphase-promoting complex-dependent catabolic process"/>
    <property type="evidence" value="ECO:0007669"/>
    <property type="project" value="TreeGrafter"/>
</dbReference>
<keyword evidence="11" id="KW-1185">Reference proteome</keyword>
<keyword evidence="3" id="KW-0498">Mitosis</keyword>
<dbReference type="EMBL" id="SGPL01000022">
    <property type="protein sequence ID" value="THH20397.1"/>
    <property type="molecule type" value="Genomic_DNA"/>
</dbReference>
<dbReference type="Gene3D" id="1.25.40.10">
    <property type="entry name" value="Tetratricopeptide repeat domain"/>
    <property type="match status" value="3"/>
</dbReference>
<feature type="region of interest" description="Disordered" evidence="8">
    <location>
        <begin position="609"/>
        <end position="634"/>
    </location>
</feature>
<dbReference type="GO" id="GO:0051301">
    <property type="term" value="P:cell division"/>
    <property type="evidence" value="ECO:0007669"/>
    <property type="project" value="UniProtKB-KW"/>
</dbReference>
<dbReference type="OrthoDB" id="10262026at2759"/>
<evidence type="ECO:0000259" key="9">
    <source>
        <dbReference type="Pfam" id="PF04049"/>
    </source>
</evidence>
<keyword evidence="6" id="KW-0131">Cell cycle</keyword>
<dbReference type="GO" id="GO:0016567">
    <property type="term" value="P:protein ubiquitination"/>
    <property type="evidence" value="ECO:0007669"/>
    <property type="project" value="TreeGrafter"/>
</dbReference>
<feature type="repeat" description="TPR" evidence="7">
    <location>
        <begin position="479"/>
        <end position="512"/>
    </location>
</feature>
<feature type="domain" description="Cdc23" evidence="9">
    <location>
        <begin position="13"/>
        <end position="316"/>
    </location>
</feature>
<keyword evidence="4" id="KW-0833">Ubl conjugation pathway</keyword>
<protein>
    <recommendedName>
        <fullName evidence="9">Cdc23 domain-containing protein</fullName>
    </recommendedName>
</protein>
<evidence type="ECO:0000256" key="1">
    <source>
        <dbReference type="ARBA" id="ARBA00022618"/>
    </source>
</evidence>
<feature type="compositionally biased region" description="Low complexity" evidence="8">
    <location>
        <begin position="74"/>
        <end position="89"/>
    </location>
</feature>
<dbReference type="SUPFAM" id="SSF48439">
    <property type="entry name" value="Protein prenylyltransferase"/>
    <property type="match status" value="1"/>
</dbReference>
<feature type="repeat" description="TPR" evidence="7">
    <location>
        <begin position="377"/>
        <end position="410"/>
    </location>
</feature>
<dbReference type="GO" id="GO:0005680">
    <property type="term" value="C:anaphase-promoting complex"/>
    <property type="evidence" value="ECO:0007669"/>
    <property type="project" value="InterPro"/>
</dbReference>
<proteinExistence type="predicted"/>
<dbReference type="GO" id="GO:0045842">
    <property type="term" value="P:positive regulation of mitotic metaphase/anaphase transition"/>
    <property type="evidence" value="ECO:0007669"/>
    <property type="project" value="TreeGrafter"/>
</dbReference>
<evidence type="ECO:0000256" key="5">
    <source>
        <dbReference type="ARBA" id="ARBA00022803"/>
    </source>
</evidence>
<evidence type="ECO:0000256" key="8">
    <source>
        <dbReference type="SAM" id="MobiDB-lite"/>
    </source>
</evidence>
<evidence type="ECO:0000256" key="6">
    <source>
        <dbReference type="ARBA" id="ARBA00023306"/>
    </source>
</evidence>
<dbReference type="InterPro" id="IPR007192">
    <property type="entry name" value="APC8"/>
</dbReference>